<dbReference type="AlphaFoldDB" id="A0A094ZUK4"/>
<reference evidence="5" key="1">
    <citation type="journal article" date="2012" name="Nat. Genet.">
        <title>Whole-genome sequence of Schistosoma haematobium.</title>
        <authorList>
            <person name="Young N.D."/>
            <person name="Jex A.R."/>
            <person name="Li B."/>
            <person name="Liu S."/>
            <person name="Yang L."/>
            <person name="Xiong Z."/>
            <person name="Li Y."/>
            <person name="Cantacessi C."/>
            <person name="Hall R.S."/>
            <person name="Xu X."/>
            <person name="Chen F."/>
            <person name="Wu X."/>
            <person name="Zerlotini A."/>
            <person name="Oliveira G."/>
            <person name="Hofmann A."/>
            <person name="Zhang G."/>
            <person name="Fang X."/>
            <person name="Kang Y."/>
            <person name="Campbell B.E."/>
            <person name="Loukas A."/>
            <person name="Ranganathan S."/>
            <person name="Rollinson D."/>
            <person name="Rinaldi G."/>
            <person name="Brindley P.J."/>
            <person name="Yang H."/>
            <person name="Wang J."/>
            <person name="Wang J."/>
            <person name="Gasser R.B."/>
        </authorList>
    </citation>
    <scope>NUCLEOTIDE SEQUENCE [LARGE SCALE GENOMIC DNA]</scope>
</reference>
<evidence type="ECO:0000256" key="4">
    <source>
        <dbReference type="SAM" id="MobiDB-lite"/>
    </source>
</evidence>
<proteinExistence type="predicted"/>
<dbReference type="InterPro" id="IPR035500">
    <property type="entry name" value="NHR-like_dom_sf"/>
</dbReference>
<feature type="region of interest" description="Disordered" evidence="4">
    <location>
        <begin position="190"/>
        <end position="212"/>
    </location>
</feature>
<evidence type="ECO:0000256" key="2">
    <source>
        <dbReference type="ARBA" id="ARBA00023163"/>
    </source>
</evidence>
<evidence type="ECO:0000256" key="1">
    <source>
        <dbReference type="ARBA" id="ARBA00023015"/>
    </source>
</evidence>
<organism evidence="5">
    <name type="scientific">Schistosoma haematobium</name>
    <name type="common">Blood fluke</name>
    <dbReference type="NCBI Taxonomy" id="6185"/>
    <lineage>
        <taxon>Eukaryota</taxon>
        <taxon>Metazoa</taxon>
        <taxon>Spiralia</taxon>
        <taxon>Lophotrochozoa</taxon>
        <taxon>Platyhelminthes</taxon>
        <taxon>Trematoda</taxon>
        <taxon>Digenea</taxon>
        <taxon>Strigeidida</taxon>
        <taxon>Schistosomatoidea</taxon>
        <taxon>Schistosomatidae</taxon>
        <taxon>Schistosoma</taxon>
    </lineage>
</organism>
<gene>
    <name evidence="5" type="ORF">MS3_05109</name>
</gene>
<evidence type="ECO:0000256" key="3">
    <source>
        <dbReference type="ARBA" id="ARBA00023170"/>
    </source>
</evidence>
<dbReference type="STRING" id="6185.A0A094ZUK4"/>
<keyword evidence="3" id="KW-0675">Receptor</keyword>
<dbReference type="SUPFAM" id="SSF48508">
    <property type="entry name" value="Nuclear receptor ligand-binding domain"/>
    <property type="match status" value="1"/>
</dbReference>
<protein>
    <submittedName>
        <fullName evidence="5">Uncharacterized protein</fullName>
    </submittedName>
</protein>
<sequence length="212" mass="24267">MTNTLYPTIPILTSSSSSVTSTVTSTPITFPQLPYHYSSLLNLPQTMMMNINNDKFKNGSNAWLFNESQSMQRKCDLIHQKDLLTTLSESNSIIQLFTQLIVLKLNEEEIDWLKMMILFSSTSGNMLIEQLMHLIQTIYSCISIKCNLPMNWLKYYIECIFQLNNEQFNLIIKQMIFTAIETSEMLMMTTPSTQLPPPPTTTTTTATTTNLH</sequence>
<name>A0A094ZUK4_SCHHA</name>
<dbReference type="EMBL" id="KL250812">
    <property type="protein sequence ID" value="KGB36794.1"/>
    <property type="molecule type" value="Genomic_DNA"/>
</dbReference>
<feature type="compositionally biased region" description="Low complexity" evidence="4">
    <location>
        <begin position="201"/>
        <end position="212"/>
    </location>
</feature>
<keyword evidence="1" id="KW-0805">Transcription regulation</keyword>
<evidence type="ECO:0000313" key="5">
    <source>
        <dbReference type="EMBL" id="KGB36794.1"/>
    </source>
</evidence>
<keyword evidence="2" id="KW-0804">Transcription</keyword>
<accession>A0A094ZUK4</accession>